<dbReference type="AlphaFoldDB" id="A0A183EGE6"/>
<dbReference type="InterPro" id="IPR043504">
    <property type="entry name" value="Peptidase_S1_PA_chymotrypsin"/>
</dbReference>
<reference evidence="3" key="1">
    <citation type="submission" date="2016-06" db="UniProtKB">
        <authorList>
            <consortium name="WormBaseParasite"/>
        </authorList>
    </citation>
    <scope>IDENTIFICATION</scope>
</reference>
<proteinExistence type="predicted"/>
<gene>
    <name evidence="1" type="ORF">GPUH_LOCUS20039</name>
</gene>
<evidence type="ECO:0000313" key="1">
    <source>
        <dbReference type="EMBL" id="VDN35174.1"/>
    </source>
</evidence>
<dbReference type="SUPFAM" id="SSF50494">
    <property type="entry name" value="Trypsin-like serine proteases"/>
    <property type="match status" value="1"/>
</dbReference>
<dbReference type="Gene3D" id="2.40.10.10">
    <property type="entry name" value="Trypsin-like serine proteases"/>
    <property type="match status" value="1"/>
</dbReference>
<dbReference type="Proteomes" id="UP000271098">
    <property type="component" value="Unassembled WGS sequence"/>
</dbReference>
<evidence type="ECO:0000313" key="2">
    <source>
        <dbReference type="Proteomes" id="UP000271098"/>
    </source>
</evidence>
<evidence type="ECO:0000313" key="3">
    <source>
        <dbReference type="WBParaSite" id="GPUH_0002006201-mRNA-1"/>
    </source>
</evidence>
<sequence length="102" mass="11215">MRQIVLLGPWCVHSFECLAEVALYAPNDLKGQKFHGDSGGGLMSQLDDGRWVLLGINSSSSSLCRELLTRKALPTAQGHTNVAFYAADIARFTDFFLPLMQV</sequence>
<accession>A0A183EGE6</accession>
<organism evidence="3">
    <name type="scientific">Gongylonema pulchrum</name>
    <dbReference type="NCBI Taxonomy" id="637853"/>
    <lineage>
        <taxon>Eukaryota</taxon>
        <taxon>Metazoa</taxon>
        <taxon>Ecdysozoa</taxon>
        <taxon>Nematoda</taxon>
        <taxon>Chromadorea</taxon>
        <taxon>Rhabditida</taxon>
        <taxon>Spirurina</taxon>
        <taxon>Spiruromorpha</taxon>
        <taxon>Spiruroidea</taxon>
        <taxon>Gongylonematidae</taxon>
        <taxon>Gongylonema</taxon>
    </lineage>
</organism>
<dbReference type="InterPro" id="IPR009003">
    <property type="entry name" value="Peptidase_S1_PA"/>
</dbReference>
<dbReference type="WBParaSite" id="GPUH_0002006201-mRNA-1">
    <property type="protein sequence ID" value="GPUH_0002006201-mRNA-1"/>
    <property type="gene ID" value="GPUH_0002006201"/>
</dbReference>
<dbReference type="EMBL" id="UYRT01089656">
    <property type="protein sequence ID" value="VDN35174.1"/>
    <property type="molecule type" value="Genomic_DNA"/>
</dbReference>
<name>A0A183EGE6_9BILA</name>
<dbReference type="OrthoDB" id="5918597at2759"/>
<keyword evidence="2" id="KW-1185">Reference proteome</keyword>
<reference evidence="1 2" key="2">
    <citation type="submission" date="2018-11" db="EMBL/GenBank/DDBJ databases">
        <authorList>
            <consortium name="Pathogen Informatics"/>
        </authorList>
    </citation>
    <scope>NUCLEOTIDE SEQUENCE [LARGE SCALE GENOMIC DNA]</scope>
</reference>
<protein>
    <submittedName>
        <fullName evidence="3">Peptidase S1 domain-containing protein</fullName>
    </submittedName>
</protein>